<gene>
    <name evidence="2" type="ORF">IPN75_04665</name>
</gene>
<dbReference type="InterPro" id="IPR036736">
    <property type="entry name" value="ACP-like_sf"/>
</dbReference>
<dbReference type="EMBL" id="JADKBR010000003">
    <property type="protein sequence ID" value="MBK8889722.1"/>
    <property type="molecule type" value="Genomic_DNA"/>
</dbReference>
<evidence type="ECO:0000259" key="1">
    <source>
        <dbReference type="PROSITE" id="PS50075"/>
    </source>
</evidence>
<comment type="caution">
    <text evidence="2">The sequence shown here is derived from an EMBL/GenBank/DDBJ whole genome shotgun (WGS) entry which is preliminary data.</text>
</comment>
<organism evidence="2 3">
    <name type="scientific">Candidatus Dechloromonas phosphorivorans</name>
    <dbReference type="NCBI Taxonomy" id="2899244"/>
    <lineage>
        <taxon>Bacteria</taxon>
        <taxon>Pseudomonadati</taxon>
        <taxon>Pseudomonadota</taxon>
        <taxon>Betaproteobacteria</taxon>
        <taxon>Rhodocyclales</taxon>
        <taxon>Azonexaceae</taxon>
        <taxon>Dechloromonas</taxon>
    </lineage>
</organism>
<dbReference type="AlphaFoldDB" id="A0A9D7LSS1"/>
<evidence type="ECO:0000313" key="2">
    <source>
        <dbReference type="EMBL" id="MBK8889722.1"/>
    </source>
</evidence>
<dbReference type="InterPro" id="IPR009081">
    <property type="entry name" value="PP-bd_ACP"/>
</dbReference>
<dbReference type="Proteomes" id="UP000808146">
    <property type="component" value="Unassembled WGS sequence"/>
</dbReference>
<dbReference type="SUPFAM" id="SSF47336">
    <property type="entry name" value="ACP-like"/>
    <property type="match status" value="1"/>
</dbReference>
<reference evidence="2" key="1">
    <citation type="submission" date="2020-10" db="EMBL/GenBank/DDBJ databases">
        <title>Connecting structure to function with the recovery of over 1000 high-quality activated sludge metagenome-assembled genomes encoding full-length rRNA genes using long-read sequencing.</title>
        <authorList>
            <person name="Singleton C.M."/>
            <person name="Petriglieri F."/>
            <person name="Kristensen J.M."/>
            <person name="Kirkegaard R.H."/>
            <person name="Michaelsen T.Y."/>
            <person name="Andersen M.H."/>
            <person name="Karst S.M."/>
            <person name="Dueholm M.S."/>
            <person name="Nielsen P.H."/>
            <person name="Albertsen M."/>
        </authorList>
    </citation>
    <scope>NUCLEOTIDE SEQUENCE</scope>
    <source>
        <strain evidence="2">OdNE_18-Q3-R46-58_BAT3C.305</strain>
    </source>
</reference>
<name>A0A9D7LSS1_9RHOO</name>
<accession>A0A9D7LSS1</accession>
<dbReference type="Gene3D" id="1.10.1200.10">
    <property type="entry name" value="ACP-like"/>
    <property type="match status" value="1"/>
</dbReference>
<evidence type="ECO:0000313" key="3">
    <source>
        <dbReference type="Proteomes" id="UP000808146"/>
    </source>
</evidence>
<proteinExistence type="predicted"/>
<dbReference type="PROSITE" id="PS50075">
    <property type="entry name" value="CARRIER"/>
    <property type="match status" value="1"/>
</dbReference>
<dbReference type="Pfam" id="PF00550">
    <property type="entry name" value="PP-binding"/>
    <property type="match status" value="1"/>
</dbReference>
<sequence length="86" mass="9479">MDQDQVRARMLEILKTLAPEMDVAELVADAPLRKQIDLDSMDWLNVLAAIHERLGVDIPETDYGKLATLDSIVVYLAEKLSAGAQG</sequence>
<protein>
    <submittedName>
        <fullName evidence="2">Acyl carrier protein</fullName>
    </submittedName>
</protein>
<feature type="domain" description="Carrier" evidence="1">
    <location>
        <begin position="4"/>
        <end position="80"/>
    </location>
</feature>